<evidence type="ECO:0000256" key="7">
    <source>
        <dbReference type="ARBA" id="ARBA00023136"/>
    </source>
</evidence>
<feature type="transmembrane region" description="Helical" evidence="10">
    <location>
        <begin position="12"/>
        <end position="34"/>
    </location>
</feature>
<dbReference type="Pfam" id="PF00654">
    <property type="entry name" value="Voltage_CLC"/>
    <property type="match status" value="1"/>
</dbReference>
<dbReference type="InterPro" id="IPR014743">
    <property type="entry name" value="Cl-channel_core"/>
</dbReference>
<evidence type="ECO:0000256" key="8">
    <source>
        <dbReference type="ARBA" id="ARBA00023214"/>
    </source>
</evidence>
<dbReference type="EMBL" id="BTRK01000002">
    <property type="protein sequence ID" value="GMR34365.1"/>
    <property type="molecule type" value="Genomic_DNA"/>
</dbReference>
<dbReference type="CDD" id="cd03683">
    <property type="entry name" value="ClC_1_like"/>
    <property type="match status" value="1"/>
</dbReference>
<feature type="transmembrane region" description="Helical" evidence="10">
    <location>
        <begin position="436"/>
        <end position="456"/>
    </location>
</feature>
<dbReference type="InterPro" id="IPR046342">
    <property type="entry name" value="CBS_dom_sf"/>
</dbReference>
<keyword evidence="12" id="KW-1185">Reference proteome</keyword>
<feature type="non-terminal residue" evidence="11">
    <location>
        <position position="1"/>
    </location>
</feature>
<dbReference type="PANTHER" id="PTHR45720">
    <property type="entry name" value="CHLORIDE CHANNEL PROTEIN 2"/>
    <property type="match status" value="1"/>
</dbReference>
<evidence type="ECO:0000256" key="2">
    <source>
        <dbReference type="ARBA" id="ARBA00022448"/>
    </source>
</evidence>
<feature type="transmembrane region" description="Helical" evidence="10">
    <location>
        <begin position="365"/>
        <end position="386"/>
    </location>
</feature>
<feature type="region of interest" description="Disordered" evidence="9">
    <location>
        <begin position="583"/>
        <end position="607"/>
    </location>
</feature>
<evidence type="ECO:0000256" key="10">
    <source>
        <dbReference type="SAM" id="Phobius"/>
    </source>
</evidence>
<evidence type="ECO:0000313" key="11">
    <source>
        <dbReference type="EMBL" id="GMR34365.1"/>
    </source>
</evidence>
<comment type="subcellular location">
    <subcellularLocation>
        <location evidence="1">Membrane</location>
        <topology evidence="1">Multi-pass membrane protein</topology>
    </subcellularLocation>
</comment>
<feature type="transmembrane region" description="Helical" evidence="10">
    <location>
        <begin position="225"/>
        <end position="246"/>
    </location>
</feature>
<dbReference type="GO" id="GO:0005247">
    <property type="term" value="F:voltage-gated chloride channel activity"/>
    <property type="evidence" value="ECO:0007669"/>
    <property type="project" value="TreeGrafter"/>
</dbReference>
<evidence type="ECO:0000256" key="6">
    <source>
        <dbReference type="ARBA" id="ARBA00023065"/>
    </source>
</evidence>
<keyword evidence="7 10" id="KW-0472">Membrane</keyword>
<keyword evidence="6" id="KW-0406">Ion transport</keyword>
<evidence type="ECO:0000256" key="3">
    <source>
        <dbReference type="ARBA" id="ARBA00022692"/>
    </source>
</evidence>
<dbReference type="SUPFAM" id="SSF81340">
    <property type="entry name" value="Clc chloride channel"/>
    <property type="match status" value="1"/>
</dbReference>
<sequence>DLLQDLAKTSIHWGVLALLGIIMSIIALGMEYIVDQMHDLHMYIYHLTWSLQPAYERVFIGYCPGIPEMKTILRGVQLKEYLTIRTLLTKLVGLTLVLCSGLPLGKEGPFVHIASIIAAQLSKLMKGFKGIYENESRSSELLAAGCAVGVACTFSAPIGGVLFSIEVTSVYFAVRNYWRGFFSSACAAIITRIFLPIMRGSEDPGIYAFFQTMFPKGRAFIVEELPIFALIGIICGLLGAAYVRLHRRVVLWLRRNWCSKKTFQRHWFLYPLLASVAIGTLTFPSGLGHHMSGEVKFTRALKELFYNCSFVADANSSLACPQRVLGNWDGPNHDSSIFFTLTLFTIMHFVLSIVATTIPIPAGNFYPLMVLGAALGRGVGELVYHFSGGHILSWQGPVHDVYPGVYAVVGAAAFAGAVTQTVSVAVIIFEITNQLLFLLPVLIGVLVSNAVASYLAPSLYDSIIRLKHLPYLPDIRRAESVFHSLTVCRVMTTPVEVVHGASSYLALQQLLAGLPRVSAFPVVDKPETMNLIGSVSRNTLNNLLEERIGTSARRAEATRRFHATMPYSDVAFDAPETSPSKKSHFSFDDVISMPGSSQKSSKEEHRRNPYLEMRDAFRRRVFSSKHSPREEKQIRKFTMKDDSGKHLDLIGEERVAWEESRLSEIINVSSMKMDTSPFVMPARTTLYKMHSLFSLLGLNRAYVVLRGHLIGVVALREVREMVELGQAGLLSPPDYEDDSSDDGIPRDLQRFNVGLPGVVAHSIYDGDDSDYEDNLQ</sequence>
<name>A0AAN4ZCB0_9BILA</name>
<keyword evidence="4" id="KW-0677">Repeat</keyword>
<gene>
    <name evidence="11" type="ORF">PMAYCL1PPCAC_04560</name>
</gene>
<evidence type="ECO:0000313" key="12">
    <source>
        <dbReference type="Proteomes" id="UP001328107"/>
    </source>
</evidence>
<keyword evidence="5 10" id="KW-1133">Transmembrane helix</keyword>
<feature type="transmembrane region" description="Helical" evidence="10">
    <location>
        <begin position="177"/>
        <end position="195"/>
    </location>
</feature>
<accession>A0AAN4ZCB0</accession>
<feature type="non-terminal residue" evidence="11">
    <location>
        <position position="776"/>
    </location>
</feature>
<dbReference type="PRINTS" id="PR00762">
    <property type="entry name" value="CLCHANNEL"/>
</dbReference>
<evidence type="ECO:0000256" key="4">
    <source>
        <dbReference type="ARBA" id="ARBA00022737"/>
    </source>
</evidence>
<dbReference type="PANTHER" id="PTHR45720:SF10">
    <property type="entry name" value="CHLORIDE CHANNEL PROTEIN 2"/>
    <property type="match status" value="1"/>
</dbReference>
<feature type="transmembrane region" description="Helical" evidence="10">
    <location>
        <begin position="337"/>
        <end position="358"/>
    </location>
</feature>
<evidence type="ECO:0008006" key="13">
    <source>
        <dbReference type="Google" id="ProtNLM"/>
    </source>
</evidence>
<protein>
    <recommendedName>
        <fullName evidence="13">Chloride channel protein</fullName>
    </recommendedName>
</protein>
<dbReference type="AlphaFoldDB" id="A0AAN4ZCB0"/>
<dbReference type="Gene3D" id="3.10.580.10">
    <property type="entry name" value="CBS-domain"/>
    <property type="match status" value="2"/>
</dbReference>
<keyword evidence="2" id="KW-0813">Transport</keyword>
<comment type="caution">
    <text evidence="11">The sequence shown here is derived from an EMBL/GenBank/DDBJ whole genome shotgun (WGS) entry which is preliminary data.</text>
</comment>
<organism evidence="11 12">
    <name type="scientific">Pristionchus mayeri</name>
    <dbReference type="NCBI Taxonomy" id="1317129"/>
    <lineage>
        <taxon>Eukaryota</taxon>
        <taxon>Metazoa</taxon>
        <taxon>Ecdysozoa</taxon>
        <taxon>Nematoda</taxon>
        <taxon>Chromadorea</taxon>
        <taxon>Rhabditida</taxon>
        <taxon>Rhabditina</taxon>
        <taxon>Diplogasteromorpha</taxon>
        <taxon>Diplogasteroidea</taxon>
        <taxon>Neodiplogasteridae</taxon>
        <taxon>Pristionchus</taxon>
    </lineage>
</organism>
<feature type="transmembrane region" description="Helical" evidence="10">
    <location>
        <begin position="141"/>
        <end position="165"/>
    </location>
</feature>
<dbReference type="InterPro" id="IPR001807">
    <property type="entry name" value="ClC"/>
</dbReference>
<keyword evidence="3 10" id="KW-0812">Transmembrane</keyword>
<proteinExistence type="predicted"/>
<feature type="transmembrane region" description="Helical" evidence="10">
    <location>
        <begin position="267"/>
        <end position="287"/>
    </location>
</feature>
<dbReference type="GO" id="GO:0005886">
    <property type="term" value="C:plasma membrane"/>
    <property type="evidence" value="ECO:0007669"/>
    <property type="project" value="TreeGrafter"/>
</dbReference>
<feature type="transmembrane region" description="Helical" evidence="10">
    <location>
        <begin position="406"/>
        <end position="429"/>
    </location>
</feature>
<dbReference type="InterPro" id="IPR050970">
    <property type="entry name" value="Cl_channel_volt-gated"/>
</dbReference>
<evidence type="ECO:0000256" key="9">
    <source>
        <dbReference type="SAM" id="MobiDB-lite"/>
    </source>
</evidence>
<dbReference type="SUPFAM" id="SSF54631">
    <property type="entry name" value="CBS-domain pair"/>
    <property type="match status" value="1"/>
</dbReference>
<evidence type="ECO:0000256" key="5">
    <source>
        <dbReference type="ARBA" id="ARBA00022989"/>
    </source>
</evidence>
<dbReference type="Gene3D" id="1.10.3080.10">
    <property type="entry name" value="Clc chloride channel"/>
    <property type="match status" value="1"/>
</dbReference>
<evidence type="ECO:0000256" key="1">
    <source>
        <dbReference type="ARBA" id="ARBA00004141"/>
    </source>
</evidence>
<dbReference type="Proteomes" id="UP001328107">
    <property type="component" value="Unassembled WGS sequence"/>
</dbReference>
<keyword evidence="8" id="KW-0868">Chloride</keyword>
<reference evidence="12" key="1">
    <citation type="submission" date="2022-10" db="EMBL/GenBank/DDBJ databases">
        <title>Genome assembly of Pristionchus species.</title>
        <authorList>
            <person name="Yoshida K."/>
            <person name="Sommer R.J."/>
        </authorList>
    </citation>
    <scope>NUCLEOTIDE SEQUENCE [LARGE SCALE GENOMIC DNA]</scope>
    <source>
        <strain evidence="12">RS5460</strain>
    </source>
</reference>